<dbReference type="GO" id="GO:0016887">
    <property type="term" value="F:ATP hydrolysis activity"/>
    <property type="evidence" value="ECO:0007669"/>
    <property type="project" value="InterPro"/>
</dbReference>
<dbReference type="PANTHER" id="PTHR30258:SF1">
    <property type="entry name" value="PROTEIN TRANSPORT PROTEIN HOFB HOMOLOG"/>
    <property type="match status" value="1"/>
</dbReference>
<reference evidence="8" key="1">
    <citation type="journal article" date="2020" name="Microbiol. Resour. Announc.">
        <title>Draft Genome Sequences of Thiorhodococcus mannitoliphagus and Thiorhodococcus minor, Purple Sulfur Photosynthetic Bacteria in the Gammaproteobacterial Family Chromatiaceae.</title>
        <authorList>
            <person name="Aviles F.A."/>
            <person name="Meyer T.E."/>
            <person name="Kyndt J.A."/>
        </authorList>
    </citation>
    <scope>NUCLEOTIDE SEQUENCE [LARGE SCALE GENOMIC DNA]</scope>
    <source>
        <strain evidence="8">DSM 18266</strain>
    </source>
</reference>
<evidence type="ECO:0000256" key="4">
    <source>
        <dbReference type="ARBA" id="ARBA00022741"/>
    </source>
</evidence>
<evidence type="ECO:0000256" key="1">
    <source>
        <dbReference type="ARBA" id="ARBA00004496"/>
    </source>
</evidence>
<comment type="similarity">
    <text evidence="2">Belongs to the GSP E family.</text>
</comment>
<dbReference type="InterPro" id="IPR013374">
    <property type="entry name" value="ATPase_typ4_pilus-assembl_PilB"/>
</dbReference>
<evidence type="ECO:0000256" key="2">
    <source>
        <dbReference type="ARBA" id="ARBA00006611"/>
    </source>
</evidence>
<dbReference type="SUPFAM" id="SSF160246">
    <property type="entry name" value="EspE N-terminal domain-like"/>
    <property type="match status" value="1"/>
</dbReference>
<dbReference type="GO" id="GO:0005737">
    <property type="term" value="C:cytoplasm"/>
    <property type="evidence" value="ECO:0007669"/>
    <property type="project" value="UniProtKB-SubCell"/>
</dbReference>
<evidence type="ECO:0000259" key="6">
    <source>
        <dbReference type="PROSITE" id="PS00662"/>
    </source>
</evidence>
<dbReference type="Proteomes" id="UP000471640">
    <property type="component" value="Unassembled WGS sequence"/>
</dbReference>
<keyword evidence="3" id="KW-0963">Cytoplasm</keyword>
<comment type="subcellular location">
    <subcellularLocation>
        <location evidence="1">Cytoplasm</location>
    </subcellularLocation>
</comment>
<evidence type="ECO:0000256" key="5">
    <source>
        <dbReference type="ARBA" id="ARBA00022840"/>
    </source>
</evidence>
<dbReference type="GO" id="GO:0005886">
    <property type="term" value="C:plasma membrane"/>
    <property type="evidence" value="ECO:0007669"/>
    <property type="project" value="TreeGrafter"/>
</dbReference>
<organism evidence="7 8">
    <name type="scientific">Thiorhodococcus mannitoliphagus</name>
    <dbReference type="NCBI Taxonomy" id="329406"/>
    <lineage>
        <taxon>Bacteria</taxon>
        <taxon>Pseudomonadati</taxon>
        <taxon>Pseudomonadota</taxon>
        <taxon>Gammaproteobacteria</taxon>
        <taxon>Chromatiales</taxon>
        <taxon>Chromatiaceae</taxon>
        <taxon>Thiorhodococcus</taxon>
    </lineage>
</organism>
<dbReference type="RefSeq" id="WP_164652215.1">
    <property type="nucleotide sequence ID" value="NZ_JAAIJR010000007.1"/>
</dbReference>
<name>A0A6P1DMQ1_9GAMM</name>
<comment type="caution">
    <text evidence="7">The sequence shown here is derived from an EMBL/GenBank/DDBJ whole genome shotgun (WGS) entry which is preliminary data.</text>
</comment>
<sequence length="572" mass="62784">MSPDQVKVKPSGLAWRLVNDQLLSEEQMLTAYEAAAKSGEGFVQHLVKEKLLDSRHIALAASHEFGVPLLDLGAFDLSSLPISLIDERLIRKHRALPLLKRGNRLFLALSDPTNDHALEEIRFNTGLSTDAILVEEDRLSLALQNALEANDTTAMSDFADADLEDLDVGGGENDEDADDLDANIDEAPVVRYINKILVDAISSGASDIHFEPFEKFFRIRFRQDGILREVASPPLNLAGRMTARLKVMSRMNIAERRVPQDGRIKLKLSKSRGIDFRVNTLPTLYGEKVVLRILDSSAAQVGIESLGFELEQREAFLKAIQKPYGMILVTGPTGSGKTVSLYSALNILNQPDINISTVEDPVEIQVAGINQCNMNPKAGLTFAAALRSFLRQDPDIIMVGEIRDLETAEIAVKAAQTGHLVLSTLHTNDAPQTLTRLANMGIPPFNIASSVLLIMAQRLARRLCSHCRKPLDLPHEALKEEGFTDAEIAEGMTIYGPVGCDHCNKGYRGRVGIFQVMPVSEEVARLILEGGNSMQLAEQAKREGIADLRASGLRKVKSGTTSLEEINRVTKE</sequence>
<gene>
    <name evidence="7" type="primary">pilB</name>
    <name evidence="7" type="ORF">G3480_03150</name>
</gene>
<dbReference type="PROSITE" id="PS00662">
    <property type="entry name" value="T2SP_E"/>
    <property type="match status" value="1"/>
</dbReference>
<keyword evidence="4" id="KW-0547">Nucleotide-binding</keyword>
<keyword evidence="8" id="KW-1185">Reference proteome</keyword>
<dbReference type="InterPro" id="IPR027417">
    <property type="entry name" value="P-loop_NTPase"/>
</dbReference>
<dbReference type="SUPFAM" id="SSF52540">
    <property type="entry name" value="P-loop containing nucleoside triphosphate hydrolases"/>
    <property type="match status" value="1"/>
</dbReference>
<dbReference type="Gene3D" id="3.30.300.160">
    <property type="entry name" value="Type II secretion system, protein E, N-terminal domain"/>
    <property type="match status" value="1"/>
</dbReference>
<dbReference type="Gene3D" id="3.30.450.90">
    <property type="match status" value="1"/>
</dbReference>
<evidence type="ECO:0000313" key="8">
    <source>
        <dbReference type="Proteomes" id="UP000471640"/>
    </source>
</evidence>
<dbReference type="InterPro" id="IPR037257">
    <property type="entry name" value="T2SS_E_N_sf"/>
</dbReference>
<dbReference type="PANTHER" id="PTHR30258">
    <property type="entry name" value="TYPE II SECRETION SYSTEM PROTEIN GSPE-RELATED"/>
    <property type="match status" value="1"/>
</dbReference>
<keyword evidence="5" id="KW-0067">ATP-binding</keyword>
<dbReference type="FunFam" id="3.40.50.300:FF:000398">
    <property type="entry name" value="Type IV pilus assembly ATPase PilB"/>
    <property type="match status" value="1"/>
</dbReference>
<feature type="domain" description="Bacterial type II secretion system protein E" evidence="6">
    <location>
        <begin position="390"/>
        <end position="404"/>
    </location>
</feature>
<dbReference type="EMBL" id="JAAIJR010000007">
    <property type="protein sequence ID" value="NEX19318.1"/>
    <property type="molecule type" value="Genomic_DNA"/>
</dbReference>
<dbReference type="Pfam" id="PF00437">
    <property type="entry name" value="T2SSE"/>
    <property type="match status" value="1"/>
</dbReference>
<reference evidence="7 8" key="2">
    <citation type="submission" date="2020-02" db="EMBL/GenBank/DDBJ databases">
        <title>Genome sequences of Thiorhodococcus mannitoliphagus and Thiorhodococcus minor, purple sulfur photosynthetic bacteria in the gammaproteobacterial family, Chromatiaceae.</title>
        <authorList>
            <person name="Aviles F.A."/>
            <person name="Meyer T.E."/>
            <person name="Kyndt J.A."/>
        </authorList>
    </citation>
    <scope>NUCLEOTIDE SEQUENCE [LARGE SCALE GENOMIC DNA]</scope>
    <source>
        <strain evidence="7 8">DSM 18266</strain>
    </source>
</reference>
<dbReference type="FunFam" id="3.30.450.90:FF:000001">
    <property type="entry name" value="Type II secretion system ATPase GspE"/>
    <property type="match status" value="1"/>
</dbReference>
<dbReference type="CDD" id="cd01129">
    <property type="entry name" value="PulE-GspE-like"/>
    <property type="match status" value="1"/>
</dbReference>
<dbReference type="NCBIfam" id="TIGR02538">
    <property type="entry name" value="type_IV_pilB"/>
    <property type="match status" value="1"/>
</dbReference>
<dbReference type="GO" id="GO:0005524">
    <property type="term" value="F:ATP binding"/>
    <property type="evidence" value="ECO:0007669"/>
    <property type="project" value="UniProtKB-KW"/>
</dbReference>
<dbReference type="AlphaFoldDB" id="A0A6P1DMQ1"/>
<evidence type="ECO:0000256" key="3">
    <source>
        <dbReference type="ARBA" id="ARBA00022490"/>
    </source>
</evidence>
<proteinExistence type="inferred from homology"/>
<protein>
    <submittedName>
        <fullName evidence="7">Type IV-A pilus assembly ATPase PilB</fullName>
    </submittedName>
</protein>
<dbReference type="InterPro" id="IPR001482">
    <property type="entry name" value="T2SS/T4SS_dom"/>
</dbReference>
<dbReference type="Pfam" id="PF05157">
    <property type="entry name" value="MshEN"/>
    <property type="match status" value="1"/>
</dbReference>
<evidence type="ECO:0000313" key="7">
    <source>
        <dbReference type="EMBL" id="NEX19318.1"/>
    </source>
</evidence>
<dbReference type="Gene3D" id="3.40.50.300">
    <property type="entry name" value="P-loop containing nucleotide triphosphate hydrolases"/>
    <property type="match status" value="1"/>
</dbReference>
<accession>A0A6P1DMQ1</accession>
<dbReference type="GO" id="GO:0009297">
    <property type="term" value="P:pilus assembly"/>
    <property type="evidence" value="ECO:0007669"/>
    <property type="project" value="InterPro"/>
</dbReference>
<dbReference type="InterPro" id="IPR007831">
    <property type="entry name" value="T2SS_GspE_N"/>
</dbReference>